<evidence type="ECO:0000256" key="4">
    <source>
        <dbReference type="ARBA" id="ARBA00023004"/>
    </source>
</evidence>
<feature type="non-terminal residue" evidence="7">
    <location>
        <position position="84"/>
    </location>
</feature>
<evidence type="ECO:0000259" key="6">
    <source>
        <dbReference type="Pfam" id="PF03460"/>
    </source>
</evidence>
<keyword evidence="2" id="KW-0479">Metal-binding</keyword>
<keyword evidence="1" id="KW-0349">Heme</keyword>
<reference evidence="7" key="1">
    <citation type="submission" date="2023-10" db="EMBL/GenBank/DDBJ databases">
        <title>Screening of Alkalihalophilus pseudofirmusBZ-TG-HK211 and Its Alleviation of Salt Stress on Rapeseed Growth.</title>
        <authorList>
            <person name="Zhao B."/>
            <person name="Guo T."/>
        </authorList>
    </citation>
    <scope>NUCLEOTIDE SEQUENCE</scope>
    <source>
        <strain evidence="7">BZ-TG-HK211</strain>
    </source>
</reference>
<dbReference type="SUPFAM" id="SSF55124">
    <property type="entry name" value="Nitrite/Sulfite reductase N-terminal domain-like"/>
    <property type="match status" value="1"/>
</dbReference>
<dbReference type="GO" id="GO:0046872">
    <property type="term" value="F:metal ion binding"/>
    <property type="evidence" value="ECO:0007669"/>
    <property type="project" value="UniProtKB-KW"/>
</dbReference>
<evidence type="ECO:0000256" key="2">
    <source>
        <dbReference type="ARBA" id="ARBA00022723"/>
    </source>
</evidence>
<dbReference type="PANTHER" id="PTHR43809:SF1">
    <property type="entry name" value="NITRITE REDUCTASE (NADH) LARGE SUBUNIT"/>
    <property type="match status" value="1"/>
</dbReference>
<dbReference type="PANTHER" id="PTHR43809">
    <property type="entry name" value="NITRITE REDUCTASE (NADH) LARGE SUBUNIT"/>
    <property type="match status" value="1"/>
</dbReference>
<evidence type="ECO:0000256" key="1">
    <source>
        <dbReference type="ARBA" id="ARBA00022617"/>
    </source>
</evidence>
<evidence type="ECO:0000313" key="7">
    <source>
        <dbReference type="EMBL" id="MDV2888175.1"/>
    </source>
</evidence>
<dbReference type="Proteomes" id="UP001285636">
    <property type="component" value="Unassembled WGS sequence"/>
</dbReference>
<dbReference type="InterPro" id="IPR036136">
    <property type="entry name" value="Nit/Sulf_reduc_fer-like_dom_sf"/>
</dbReference>
<evidence type="ECO:0000256" key="3">
    <source>
        <dbReference type="ARBA" id="ARBA00023002"/>
    </source>
</evidence>
<dbReference type="Pfam" id="PF03460">
    <property type="entry name" value="NIR_SIR_ferr"/>
    <property type="match status" value="1"/>
</dbReference>
<evidence type="ECO:0000313" key="8">
    <source>
        <dbReference type="Proteomes" id="UP001285636"/>
    </source>
</evidence>
<dbReference type="InterPro" id="IPR005117">
    <property type="entry name" value="NiRdtase/SiRdtase_haem-b_fer"/>
</dbReference>
<gene>
    <name evidence="7" type="ORF">RYX45_23715</name>
</gene>
<dbReference type="SUPFAM" id="SSF56014">
    <property type="entry name" value="Nitrite and sulphite reductase 4Fe-4S domain-like"/>
    <property type="match status" value="1"/>
</dbReference>
<dbReference type="InterPro" id="IPR045854">
    <property type="entry name" value="NO2/SO3_Rdtase_4Fe4S_sf"/>
</dbReference>
<keyword evidence="5" id="KW-0411">Iron-sulfur</keyword>
<protein>
    <submittedName>
        <fullName evidence="7">Nitrite reductase large subunit</fullName>
    </submittedName>
</protein>
<keyword evidence="3" id="KW-0560">Oxidoreductase</keyword>
<dbReference type="AlphaFoldDB" id="A0AAJ2NT69"/>
<name>A0AAJ2NT69_ALKPS</name>
<proteinExistence type="predicted"/>
<accession>A0AAJ2NT69</accession>
<comment type="caution">
    <text evidence="7">The sequence shown here is derived from an EMBL/GenBank/DDBJ whole genome shotgun (WGS) entry which is preliminary data.</text>
</comment>
<dbReference type="GO" id="GO:0016491">
    <property type="term" value="F:oxidoreductase activity"/>
    <property type="evidence" value="ECO:0007669"/>
    <property type="project" value="UniProtKB-KW"/>
</dbReference>
<sequence length="84" mass="9198">VTTAADLKKIAEVAEKYQVPLVKLTGGQRIGLFGVKKEDLPNIWEDLDMPSGYAYGKTLRTVKTCVGAQFCRYGTQDSMALGIE</sequence>
<keyword evidence="4" id="KW-0408">Iron</keyword>
<dbReference type="EMBL" id="JAWJAY010001038">
    <property type="protein sequence ID" value="MDV2888175.1"/>
    <property type="molecule type" value="Genomic_DNA"/>
</dbReference>
<evidence type="ECO:0000256" key="5">
    <source>
        <dbReference type="ARBA" id="ARBA00023014"/>
    </source>
</evidence>
<feature type="domain" description="Nitrite/Sulfite reductase ferredoxin-like" evidence="6">
    <location>
        <begin position="2"/>
        <end position="48"/>
    </location>
</feature>
<feature type="non-terminal residue" evidence="7">
    <location>
        <position position="1"/>
    </location>
</feature>
<organism evidence="7 8">
    <name type="scientific">Alkalihalophilus pseudofirmus</name>
    <name type="common">Bacillus pseudofirmus</name>
    <dbReference type="NCBI Taxonomy" id="79885"/>
    <lineage>
        <taxon>Bacteria</taxon>
        <taxon>Bacillati</taxon>
        <taxon>Bacillota</taxon>
        <taxon>Bacilli</taxon>
        <taxon>Bacillales</taxon>
        <taxon>Bacillaceae</taxon>
        <taxon>Alkalihalophilus</taxon>
    </lineage>
</organism>
<dbReference type="GO" id="GO:0051536">
    <property type="term" value="F:iron-sulfur cluster binding"/>
    <property type="evidence" value="ECO:0007669"/>
    <property type="project" value="UniProtKB-KW"/>
</dbReference>
<dbReference type="Gene3D" id="3.90.480.20">
    <property type="match status" value="1"/>
</dbReference>
<dbReference type="InterPro" id="IPR052034">
    <property type="entry name" value="NasD-like"/>
</dbReference>